<keyword evidence="3" id="KW-1185">Reference proteome</keyword>
<proteinExistence type="predicted"/>
<evidence type="ECO:0000313" key="2">
    <source>
        <dbReference type="EMBL" id="ULP40078.1"/>
    </source>
</evidence>
<dbReference type="RefSeq" id="WP_052429211.1">
    <property type="nucleotide sequence ID" value="NZ_CP092428.2"/>
</dbReference>
<sequence>MTGCATPIQGQARSSMYDPNTIAGVPVVDGPSGVRKDAPPPEGKVAYTNNSDADHLAVLAVNDVVDYWQQHYTDPPLEGSFTPVANLASYDSTDPGGPILCGESGFNNPNAFYCPRADLIAWDRGDLVPAGMKYFGDASIAALFAHEYGHAVQRMGGLVDRSTPTLVLEQQADCFAGSYIRWVTEGSSKRFQLNTSDGLNRVIAGVITIRDPILTPEHEDMVEEGHGTALDRVSAFQTGFIDGIDACARIDMDQIEHARGDLPMMLDPEASGGAATGESPIDQGLITSITEALTQIFTPAAPPTVSLTAPAQPCPDATATPPVSYCPSTNTITVDLPALQAMGTPADEKERVLLQGDNTAISVLTARYMLALQHHRGVPIDTTAAALRTACLTGVAQRKMTEPITLRTGGTIQLSAGDLDEAIAGLLNNGFAASDVNGTTVAAGFTRIMAFRSGLITPNADACYTRFP</sequence>
<dbReference type="Pfam" id="PF04228">
    <property type="entry name" value="Zn_peptidase"/>
    <property type="match status" value="1"/>
</dbReference>
<dbReference type="SUPFAM" id="SSF55486">
    <property type="entry name" value="Metalloproteases ('zincins'), catalytic domain"/>
    <property type="match status" value="1"/>
</dbReference>
<dbReference type="InterPro" id="IPR007343">
    <property type="entry name" value="Uncharacterised_pept_Zn_put"/>
</dbReference>
<keyword evidence="2" id="KW-0614">Plasmid</keyword>
<name>A0ABY3UN62_9MYCO</name>
<dbReference type="EMBL" id="CP092428">
    <property type="protein sequence ID" value="ULP40078.1"/>
    <property type="molecule type" value="Genomic_DNA"/>
</dbReference>
<accession>A0ABY3UN62</accession>
<protein>
    <submittedName>
        <fullName evidence="2">Neutral zinc metallopeptidase</fullName>
    </submittedName>
</protein>
<gene>
    <name evidence="2" type="ORF">MJO55_28925</name>
</gene>
<reference evidence="2" key="1">
    <citation type="submission" date="2022-08" db="EMBL/GenBank/DDBJ databases">
        <title>Whole genome sequencing of non-tuberculosis mycobacteria type-strains.</title>
        <authorList>
            <person name="Igarashi Y."/>
            <person name="Osugi A."/>
            <person name="Mitarai S."/>
        </authorList>
    </citation>
    <scope>NUCLEOTIDE SEQUENCE</scope>
    <source>
        <strain evidence="2">JCM 16372</strain>
    </source>
</reference>
<geneLocation type="plasmid" evidence="2 3">
    <name>unnamed</name>
</geneLocation>
<dbReference type="Proteomes" id="UP001055159">
    <property type="component" value="Plasmid unnamed"/>
</dbReference>
<feature type="compositionally biased region" description="Polar residues" evidence="1">
    <location>
        <begin position="8"/>
        <end position="18"/>
    </location>
</feature>
<feature type="region of interest" description="Disordered" evidence="1">
    <location>
        <begin position="1"/>
        <end position="21"/>
    </location>
</feature>
<organism evidence="2 3">
    <name type="scientific">Mycolicibacterium rufum</name>
    <dbReference type="NCBI Taxonomy" id="318424"/>
    <lineage>
        <taxon>Bacteria</taxon>
        <taxon>Bacillati</taxon>
        <taxon>Actinomycetota</taxon>
        <taxon>Actinomycetes</taxon>
        <taxon>Mycobacteriales</taxon>
        <taxon>Mycobacteriaceae</taxon>
        <taxon>Mycolicibacterium</taxon>
    </lineage>
</organism>
<evidence type="ECO:0000256" key="1">
    <source>
        <dbReference type="SAM" id="MobiDB-lite"/>
    </source>
</evidence>
<evidence type="ECO:0000313" key="3">
    <source>
        <dbReference type="Proteomes" id="UP001055159"/>
    </source>
</evidence>